<protein>
    <submittedName>
        <fullName evidence="2">Uncharacterized protein</fullName>
    </submittedName>
</protein>
<organism evidence="2 3">
    <name type="scientific">Lobosporangium transversale</name>
    <dbReference type="NCBI Taxonomy" id="64571"/>
    <lineage>
        <taxon>Eukaryota</taxon>
        <taxon>Fungi</taxon>
        <taxon>Fungi incertae sedis</taxon>
        <taxon>Mucoromycota</taxon>
        <taxon>Mortierellomycotina</taxon>
        <taxon>Mortierellomycetes</taxon>
        <taxon>Mortierellales</taxon>
        <taxon>Mortierellaceae</taxon>
        <taxon>Lobosporangium</taxon>
    </lineage>
</organism>
<sequence length="152" mass="17481">MEPLLPSVKNFRQISNNYNSYTQKFLNEDEKEFAKKVQEVWIEFATAKSPEEPYLPRITQSTHSTASGTTMAREDLKEGRQSEAIVFEKTFEVTRTSSSPVTRMSDNEIDFYRKKHAFVTEMYQCGRGLGFGTPPIINIRITIETNESVARI</sequence>
<name>A0A1Y2GP40_9FUNG</name>
<dbReference type="AlphaFoldDB" id="A0A1Y2GP40"/>
<dbReference type="Proteomes" id="UP000193648">
    <property type="component" value="Unassembled WGS sequence"/>
</dbReference>
<dbReference type="RefSeq" id="XP_021881804.1">
    <property type="nucleotide sequence ID" value="XM_022028748.1"/>
</dbReference>
<evidence type="ECO:0000313" key="2">
    <source>
        <dbReference type="EMBL" id="ORZ17417.1"/>
    </source>
</evidence>
<evidence type="ECO:0000313" key="3">
    <source>
        <dbReference type="Proteomes" id="UP000193648"/>
    </source>
</evidence>
<dbReference type="OrthoDB" id="2384551at2759"/>
<gene>
    <name evidence="2" type="ORF">BCR41DRAFT_395698</name>
</gene>
<accession>A0A1Y2GP40</accession>
<feature type="compositionally biased region" description="Polar residues" evidence="1">
    <location>
        <begin position="58"/>
        <end position="70"/>
    </location>
</feature>
<keyword evidence="3" id="KW-1185">Reference proteome</keyword>
<dbReference type="GeneID" id="33570591"/>
<proteinExistence type="predicted"/>
<dbReference type="InParanoid" id="A0A1Y2GP40"/>
<feature type="region of interest" description="Disordered" evidence="1">
    <location>
        <begin position="53"/>
        <end position="79"/>
    </location>
</feature>
<dbReference type="EMBL" id="MCFF01000016">
    <property type="protein sequence ID" value="ORZ17417.1"/>
    <property type="molecule type" value="Genomic_DNA"/>
</dbReference>
<evidence type="ECO:0000256" key="1">
    <source>
        <dbReference type="SAM" id="MobiDB-lite"/>
    </source>
</evidence>
<comment type="caution">
    <text evidence="2">The sequence shown here is derived from an EMBL/GenBank/DDBJ whole genome shotgun (WGS) entry which is preliminary data.</text>
</comment>
<reference evidence="2 3" key="1">
    <citation type="submission" date="2016-07" db="EMBL/GenBank/DDBJ databases">
        <title>Pervasive Adenine N6-methylation of Active Genes in Fungi.</title>
        <authorList>
            <consortium name="DOE Joint Genome Institute"/>
            <person name="Mondo S.J."/>
            <person name="Dannebaum R.O."/>
            <person name="Kuo R.C."/>
            <person name="Labutti K."/>
            <person name="Haridas S."/>
            <person name="Kuo A."/>
            <person name="Salamov A."/>
            <person name="Ahrendt S.R."/>
            <person name="Lipzen A."/>
            <person name="Sullivan W."/>
            <person name="Andreopoulos W.B."/>
            <person name="Clum A."/>
            <person name="Lindquist E."/>
            <person name="Daum C."/>
            <person name="Ramamoorthy G.K."/>
            <person name="Gryganskyi A."/>
            <person name="Culley D."/>
            <person name="Magnuson J.K."/>
            <person name="James T.Y."/>
            <person name="O'Malley M.A."/>
            <person name="Stajich J.E."/>
            <person name="Spatafora J.W."/>
            <person name="Visel A."/>
            <person name="Grigoriev I.V."/>
        </authorList>
    </citation>
    <scope>NUCLEOTIDE SEQUENCE [LARGE SCALE GENOMIC DNA]</scope>
    <source>
        <strain evidence="2 3">NRRL 3116</strain>
    </source>
</reference>